<dbReference type="PANTHER" id="PTHR22918">
    <property type="entry name" value="SEMINAL PLASMA PROTEIN"/>
    <property type="match status" value="1"/>
</dbReference>
<dbReference type="PANTHER" id="PTHR22918:SF6">
    <property type="entry name" value="EG:8D8.1 PROTEIN-RELATED"/>
    <property type="match status" value="1"/>
</dbReference>
<dbReference type="InterPro" id="IPR051666">
    <property type="entry name" value="SP_Capacitation_Regulator"/>
</dbReference>
<proteinExistence type="predicted"/>
<dbReference type="EnsemblMetazoa" id="AATE007614-RA">
    <property type="protein sequence ID" value="AATE007614-PA.1"/>
    <property type="gene ID" value="AATE007614"/>
</dbReference>
<keyword evidence="2" id="KW-0964">Secreted</keyword>
<dbReference type="STRING" id="41427.A0A182IXX4"/>
<dbReference type="GO" id="GO:0005576">
    <property type="term" value="C:extracellular region"/>
    <property type="evidence" value="ECO:0007669"/>
    <property type="project" value="UniProtKB-SubCell"/>
</dbReference>
<name>A0A182IXX4_ANOAO</name>
<evidence type="ECO:0000256" key="1">
    <source>
        <dbReference type="ARBA" id="ARBA00004613"/>
    </source>
</evidence>
<organism evidence="3">
    <name type="scientific">Anopheles atroparvus</name>
    <name type="common">European mosquito</name>
    <dbReference type="NCBI Taxonomy" id="41427"/>
    <lineage>
        <taxon>Eukaryota</taxon>
        <taxon>Metazoa</taxon>
        <taxon>Ecdysozoa</taxon>
        <taxon>Arthropoda</taxon>
        <taxon>Hexapoda</taxon>
        <taxon>Insecta</taxon>
        <taxon>Pterygota</taxon>
        <taxon>Neoptera</taxon>
        <taxon>Endopterygota</taxon>
        <taxon>Diptera</taxon>
        <taxon>Nematocera</taxon>
        <taxon>Culicoidea</taxon>
        <taxon>Culicidae</taxon>
        <taxon>Anophelinae</taxon>
        <taxon>Anopheles</taxon>
    </lineage>
</organism>
<dbReference type="AlphaFoldDB" id="A0A182IXX4"/>
<reference evidence="3" key="1">
    <citation type="submission" date="2022-08" db="UniProtKB">
        <authorList>
            <consortium name="EnsemblMetazoa"/>
        </authorList>
    </citation>
    <scope>IDENTIFICATION</scope>
    <source>
        <strain evidence="3">EBRO</strain>
    </source>
</reference>
<dbReference type="VEuPathDB" id="VectorBase:AATE007614"/>
<evidence type="ECO:0000256" key="2">
    <source>
        <dbReference type="ARBA" id="ARBA00022525"/>
    </source>
</evidence>
<sequence>NVTFGSEANVQFLNRLRFPEDYVLKQGPRETIITGQKYFQGPLTMDALDIDGFVNDINPFDFITLHDEQYVPGNVTFDSLEIEDSLDVRGAVRGKQMDKFLDNPTLLQTKVLEAACEFDEVVVNGPIYVDRLDGYDLEQFLEDVVYIDQPYVEINASKHYRHLLFEEPIRVESNMLGEIHLEDLLTKSTDQTLNITMIVGSVFFNRVQTEGLFGGINVTEWDTNSIKIFGDQHTGATLEFCPEYSLLYANNLEIVNTLNGVPRSGFFDMDEEIVFKNQIVHLSGLYANYLALEHSTIDGPTNTVNAVHLPTFEATRFSLSQRQAFEEDVYIDTLYVSQSFSTYFFNGFDLKQLQENVEAYLDDDQMLSGKHVIESLQIDGDVEIGILNGIDFRRFLDNVIWLDRPNAVPGTLHFQKPLIVEGDLKIDGKLNEIPFNDFLANVVYKSDKGIVEITGSKLFTKGFDVRGDLNTPIVNNIPVKDFILKNESIILPGDVVTLGRIYVKELVVSGNINGKSFKPIETYYAYDNATDTHIIKGDLHLGGLQMVHNLEALGGWNELLNVTHKLASLIRTNQDYFFKGHYVFQNELHFKHGFTTDFINGYNISNVHNEIVYYDQTEPIVFSEPVEFYGNVWGMAVQVEGNLVGRNLMGIDPDALARDVLLVNKDYEIAGKYKQGHLA</sequence>
<accession>A0A182IXX4</accession>
<dbReference type="GO" id="GO:0008201">
    <property type="term" value="F:heparin binding"/>
    <property type="evidence" value="ECO:0007669"/>
    <property type="project" value="TreeGrafter"/>
</dbReference>
<comment type="subcellular location">
    <subcellularLocation>
        <location evidence="1">Secreted</location>
    </subcellularLocation>
</comment>
<evidence type="ECO:0000313" key="3">
    <source>
        <dbReference type="EnsemblMetazoa" id="AATE007614-PA.1"/>
    </source>
</evidence>
<dbReference type="GO" id="GO:0009986">
    <property type="term" value="C:cell surface"/>
    <property type="evidence" value="ECO:0007669"/>
    <property type="project" value="TreeGrafter"/>
</dbReference>
<protein>
    <submittedName>
        <fullName evidence="3">Uncharacterized protein</fullName>
    </submittedName>
</protein>